<dbReference type="Gene3D" id="3.40.605.10">
    <property type="entry name" value="Aldehyde Dehydrogenase, Chain A, domain 1"/>
    <property type="match status" value="1"/>
</dbReference>
<dbReference type="EMBL" id="RXNS01000011">
    <property type="protein sequence ID" value="RTR02322.1"/>
    <property type="molecule type" value="Genomic_DNA"/>
</dbReference>
<gene>
    <name evidence="1" type="ORF">EKG36_11980</name>
</gene>
<evidence type="ECO:0000313" key="2">
    <source>
        <dbReference type="Proteomes" id="UP000267400"/>
    </source>
</evidence>
<reference evidence="1 2" key="1">
    <citation type="submission" date="2018-12" db="EMBL/GenBank/DDBJ databases">
        <authorList>
            <person name="Yu L."/>
        </authorList>
    </citation>
    <scope>NUCLEOTIDE SEQUENCE [LARGE SCALE GENOMIC DNA]</scope>
    <source>
        <strain evidence="1 2">11S</strain>
    </source>
</reference>
<dbReference type="AlphaFoldDB" id="A0A3S0J928"/>
<name>A0A3S0J928_9GAMM</name>
<sequence length="51" mass="5362">MSLARHPTTRDDWQALAASLSVETRAYIDGAFVEAQGGAILTTTNPATGEV</sequence>
<feature type="non-terminal residue" evidence="1">
    <location>
        <position position="51"/>
    </location>
</feature>
<organism evidence="1 2">
    <name type="scientific">Halomonas nitroreducens</name>
    <dbReference type="NCBI Taxonomy" id="447425"/>
    <lineage>
        <taxon>Bacteria</taxon>
        <taxon>Pseudomonadati</taxon>
        <taxon>Pseudomonadota</taxon>
        <taxon>Gammaproteobacteria</taxon>
        <taxon>Oceanospirillales</taxon>
        <taxon>Halomonadaceae</taxon>
        <taxon>Halomonas</taxon>
    </lineage>
</organism>
<proteinExistence type="predicted"/>
<dbReference type="InterPro" id="IPR016162">
    <property type="entry name" value="Ald_DH_N"/>
</dbReference>
<accession>A0A3S0J928</accession>
<keyword evidence="2" id="KW-1185">Reference proteome</keyword>
<dbReference type="GO" id="GO:0016491">
    <property type="term" value="F:oxidoreductase activity"/>
    <property type="evidence" value="ECO:0007669"/>
    <property type="project" value="InterPro"/>
</dbReference>
<comment type="caution">
    <text evidence="1">The sequence shown here is derived from an EMBL/GenBank/DDBJ whole genome shotgun (WGS) entry which is preliminary data.</text>
</comment>
<protein>
    <submittedName>
        <fullName evidence="1">Aldehyde dehydrogenase PuuC</fullName>
    </submittedName>
</protein>
<evidence type="ECO:0000313" key="1">
    <source>
        <dbReference type="EMBL" id="RTR02322.1"/>
    </source>
</evidence>
<dbReference type="Proteomes" id="UP000267400">
    <property type="component" value="Unassembled WGS sequence"/>
</dbReference>